<dbReference type="InterPro" id="IPR001387">
    <property type="entry name" value="Cro/C1-type_HTH"/>
</dbReference>
<keyword evidence="4" id="KW-1185">Reference proteome</keyword>
<dbReference type="PANTHER" id="PTHR46558:SF4">
    <property type="entry name" value="DNA-BIDING PHAGE PROTEIN"/>
    <property type="match status" value="1"/>
</dbReference>
<keyword evidence="1" id="KW-0238">DNA-binding</keyword>
<dbReference type="AlphaFoldDB" id="A0A4Y3KV62"/>
<proteinExistence type="predicted"/>
<comment type="caution">
    <text evidence="3">The sequence shown here is derived from an EMBL/GenBank/DDBJ whole genome shotgun (WGS) entry which is preliminary data.</text>
</comment>
<dbReference type="SMART" id="SM00530">
    <property type="entry name" value="HTH_XRE"/>
    <property type="match status" value="1"/>
</dbReference>
<evidence type="ECO:0000313" key="3">
    <source>
        <dbReference type="EMBL" id="GEA87125.1"/>
    </source>
</evidence>
<protein>
    <recommendedName>
        <fullName evidence="2">HTH cro/C1-type domain-containing protein</fullName>
    </recommendedName>
</protein>
<sequence length="96" mass="10289">MSRILNVVDMTTRLTEPVAPRSDAAVVSPVRLRRRALKVTQAELAEATEVSRQTIIAIEQGDYAPSVFLALRIARTLGSTVEDLFGAAEPHTGGSA</sequence>
<dbReference type="Proteomes" id="UP000317046">
    <property type="component" value="Unassembled WGS sequence"/>
</dbReference>
<dbReference type="CDD" id="cd00093">
    <property type="entry name" value="HTH_XRE"/>
    <property type="match status" value="1"/>
</dbReference>
<dbReference type="PROSITE" id="PS50943">
    <property type="entry name" value="HTH_CROC1"/>
    <property type="match status" value="1"/>
</dbReference>
<dbReference type="Pfam" id="PF01381">
    <property type="entry name" value="HTH_3"/>
    <property type="match status" value="1"/>
</dbReference>
<dbReference type="InterPro" id="IPR010982">
    <property type="entry name" value="Lambda_DNA-bd_dom_sf"/>
</dbReference>
<accession>A0A4Y3KV62</accession>
<dbReference type="GO" id="GO:0003677">
    <property type="term" value="F:DNA binding"/>
    <property type="evidence" value="ECO:0007669"/>
    <property type="project" value="UniProtKB-KW"/>
</dbReference>
<evidence type="ECO:0000313" key="4">
    <source>
        <dbReference type="Proteomes" id="UP000317046"/>
    </source>
</evidence>
<reference evidence="3" key="1">
    <citation type="submission" date="2019-06" db="EMBL/GenBank/DDBJ databases">
        <title>Whole genome shotgun sequence of Cellulomonas cellasea NBRC 3753.</title>
        <authorList>
            <person name="Hosoyama A."/>
            <person name="Uohara A."/>
            <person name="Ohji S."/>
            <person name="Ichikawa N."/>
        </authorList>
    </citation>
    <scope>NUCLEOTIDE SEQUENCE [LARGE SCALE GENOMIC DNA]</scope>
    <source>
        <strain evidence="3">NBRC 3753</strain>
    </source>
</reference>
<evidence type="ECO:0000259" key="2">
    <source>
        <dbReference type="PROSITE" id="PS50943"/>
    </source>
</evidence>
<dbReference type="PANTHER" id="PTHR46558">
    <property type="entry name" value="TRACRIPTIONAL REGULATORY PROTEIN-RELATED-RELATED"/>
    <property type="match status" value="1"/>
</dbReference>
<evidence type="ECO:0000256" key="1">
    <source>
        <dbReference type="ARBA" id="ARBA00023125"/>
    </source>
</evidence>
<dbReference type="Gene3D" id="1.10.260.40">
    <property type="entry name" value="lambda repressor-like DNA-binding domains"/>
    <property type="match status" value="1"/>
</dbReference>
<dbReference type="EMBL" id="BJLR01000011">
    <property type="protein sequence ID" value="GEA87125.1"/>
    <property type="molecule type" value="Genomic_DNA"/>
</dbReference>
<gene>
    <name evidence="3" type="ORF">CCE01nite_10740</name>
</gene>
<organism evidence="3 4">
    <name type="scientific">Cellulomonas cellasea</name>
    <dbReference type="NCBI Taxonomy" id="43670"/>
    <lineage>
        <taxon>Bacteria</taxon>
        <taxon>Bacillati</taxon>
        <taxon>Actinomycetota</taxon>
        <taxon>Actinomycetes</taxon>
        <taxon>Micrococcales</taxon>
        <taxon>Cellulomonadaceae</taxon>
        <taxon>Cellulomonas</taxon>
    </lineage>
</organism>
<feature type="domain" description="HTH cro/C1-type" evidence="2">
    <location>
        <begin position="30"/>
        <end position="84"/>
    </location>
</feature>
<name>A0A4Y3KV62_9CELL</name>
<dbReference type="SUPFAM" id="SSF47413">
    <property type="entry name" value="lambda repressor-like DNA-binding domains"/>
    <property type="match status" value="1"/>
</dbReference>